<accession>A0ACB9TYT8</accession>
<organism evidence="1 2">
    <name type="scientific">Holotrichia oblita</name>
    <name type="common">Chafer beetle</name>
    <dbReference type="NCBI Taxonomy" id="644536"/>
    <lineage>
        <taxon>Eukaryota</taxon>
        <taxon>Metazoa</taxon>
        <taxon>Ecdysozoa</taxon>
        <taxon>Arthropoda</taxon>
        <taxon>Hexapoda</taxon>
        <taxon>Insecta</taxon>
        <taxon>Pterygota</taxon>
        <taxon>Neoptera</taxon>
        <taxon>Endopterygota</taxon>
        <taxon>Coleoptera</taxon>
        <taxon>Polyphaga</taxon>
        <taxon>Scarabaeiformia</taxon>
        <taxon>Scarabaeidae</taxon>
        <taxon>Melolonthinae</taxon>
        <taxon>Holotrichia</taxon>
    </lineage>
</organism>
<keyword evidence="2" id="KW-1185">Reference proteome</keyword>
<protein>
    <submittedName>
        <fullName evidence="1">Cytochrome p450</fullName>
    </submittedName>
</protein>
<dbReference type="EMBL" id="CM043015">
    <property type="protein sequence ID" value="KAI4471941.1"/>
    <property type="molecule type" value="Genomic_DNA"/>
</dbReference>
<comment type="caution">
    <text evidence="1">The sequence shown here is derived from an EMBL/GenBank/DDBJ whole genome shotgun (WGS) entry which is preliminary data.</text>
</comment>
<dbReference type="Proteomes" id="UP001056778">
    <property type="component" value="Chromosome 1"/>
</dbReference>
<name>A0ACB9TYT8_HOLOL</name>
<evidence type="ECO:0000313" key="1">
    <source>
        <dbReference type="EMBL" id="KAI4471941.1"/>
    </source>
</evidence>
<reference evidence="1" key="1">
    <citation type="submission" date="2022-04" db="EMBL/GenBank/DDBJ databases">
        <title>Chromosome-scale genome assembly of Holotrichia oblita Faldermann.</title>
        <authorList>
            <person name="Rongchong L."/>
        </authorList>
    </citation>
    <scope>NUCLEOTIDE SEQUENCE</scope>
    <source>
        <strain evidence="1">81SQS9</strain>
    </source>
</reference>
<evidence type="ECO:0000313" key="2">
    <source>
        <dbReference type="Proteomes" id="UP001056778"/>
    </source>
</evidence>
<sequence length="494" mass="57093">MFTEIIFGLVSLALSVVIYLKWKFSYWQRRKVPYLDPAIPWGTDENPFDPKRTFHDTIKDNYDELKRKGHKFGGLYLGTRPALLLVDLDVTKKIINKDFQFFSGHGLYVSKNRPALFHNLFSMDGQEWKNSRTQLTPTFTSGKMKTMFPTILNCVSPMVNHINGLDREGKVLNIKEIVACYSTDVIGSCGFGVECNSFEKPDAEFRKYGKLMLGGAPPNLTLKMLFHKCLMEFGLKKHNSIEAMMNFFDGTFKSIFKYRQENEVKRNDFVELLMEMQRKDPSVTVDQMAAHSFMIFLAGFETSATTLTFCLFELAFNRDIQQKAREDIKNVMNKHNGQLTYDGIMEMKYLQMVIDETLRKHPPGTVLNRLCNTDYKIEDTDIVIEKDTLVLVSVLGIHRDPELYPNPEKFDPERFNEENKAGRHQYAYVPFSEGPRLCIGMRFAVMQIKIALSYLLTNFEFTPDPSMPYKMTYTNSVTLGFKDNVLLNVKRLSE</sequence>
<gene>
    <name evidence="1" type="ORF">MML48_1g02027</name>
</gene>
<proteinExistence type="predicted"/>